<dbReference type="Proteomes" id="UP000001555">
    <property type="component" value="Unassembled WGS sequence"/>
</dbReference>
<reference evidence="3 5" key="1">
    <citation type="submission" date="2008-03" db="EMBL/GenBank/DDBJ databases">
        <title>Annotation of Ixodes scapularis.</title>
        <authorList>
            <consortium name="Ixodes scapularis Genome Project Consortium"/>
            <person name="Caler E."/>
            <person name="Hannick L.I."/>
            <person name="Bidwell S."/>
            <person name="Joardar V."/>
            <person name="Thiagarajan M."/>
            <person name="Amedeo P."/>
            <person name="Galinsky K.J."/>
            <person name="Schobel S."/>
            <person name="Inman J."/>
            <person name="Hostetler J."/>
            <person name="Miller J."/>
            <person name="Hammond M."/>
            <person name="Megy K."/>
            <person name="Lawson D."/>
            <person name="Kodira C."/>
            <person name="Sutton G."/>
            <person name="Meyer J."/>
            <person name="Hill C.A."/>
            <person name="Birren B."/>
            <person name="Nene V."/>
            <person name="Collins F."/>
            <person name="Alarcon-Chaidez F."/>
            <person name="Wikel S."/>
            <person name="Strausberg R."/>
        </authorList>
    </citation>
    <scope>NUCLEOTIDE SEQUENCE [LARGE SCALE GENOMIC DNA]</scope>
    <source>
        <strain evidence="5">Wikel</strain>
        <strain evidence="3">Wikel colony</strain>
    </source>
</reference>
<keyword evidence="1" id="KW-0862">Zinc</keyword>
<keyword evidence="5" id="KW-1185">Reference proteome</keyword>
<dbReference type="EnsemblMetazoa" id="ISCW013669-RA">
    <property type="protein sequence ID" value="ISCW013669-PA"/>
    <property type="gene ID" value="ISCW013669"/>
</dbReference>
<dbReference type="EMBL" id="ABJB010858561">
    <property type="status" value="NOT_ANNOTATED_CDS"/>
    <property type="molecule type" value="Genomic_DNA"/>
</dbReference>
<evidence type="ECO:0000313" key="4">
    <source>
        <dbReference type="EnsemblMetazoa" id="ISCW013669-PA"/>
    </source>
</evidence>
<evidence type="ECO:0000313" key="5">
    <source>
        <dbReference type="Proteomes" id="UP000001555"/>
    </source>
</evidence>
<dbReference type="OrthoDB" id="6480017at2759"/>
<reference evidence="4" key="2">
    <citation type="submission" date="2020-05" db="UniProtKB">
        <authorList>
            <consortium name="EnsemblMetazoa"/>
        </authorList>
    </citation>
    <scope>IDENTIFICATION</scope>
    <source>
        <strain evidence="4">wikel</strain>
    </source>
</reference>
<dbReference type="InterPro" id="IPR013087">
    <property type="entry name" value="Znf_C2H2_type"/>
</dbReference>
<evidence type="ECO:0000256" key="1">
    <source>
        <dbReference type="PROSITE-ProRule" id="PRU00042"/>
    </source>
</evidence>
<sequence>MASKVQLHTNPSLRCGHCNNCFISEAALVKHLQLHGTSLPMLTFGIGAFSSNIPANQTAFGINGTIGGPNVPTYVVNGTAGRGMVDNVGMIAFGA</sequence>
<gene>
    <name evidence="3" type="ORF">IscW_ISCW013669</name>
</gene>
<keyword evidence="1" id="KW-0863">Zinc-finger</keyword>
<dbReference type="VEuPathDB" id="VectorBase:ISCI013669"/>
<dbReference type="AlphaFoldDB" id="B7QGY7"/>
<keyword evidence="1" id="KW-0479">Metal-binding</keyword>
<accession>B7QGY7</accession>
<feature type="domain" description="C2H2-type" evidence="2">
    <location>
        <begin position="13"/>
        <end position="40"/>
    </location>
</feature>
<dbReference type="PROSITE" id="PS00028">
    <property type="entry name" value="ZINC_FINGER_C2H2_1"/>
    <property type="match status" value="1"/>
</dbReference>
<dbReference type="VEuPathDB" id="VectorBase:ISCP_023276"/>
<dbReference type="EMBL" id="ABJB010045390">
    <property type="status" value="NOT_ANNOTATED_CDS"/>
    <property type="molecule type" value="Genomic_DNA"/>
</dbReference>
<dbReference type="GO" id="GO:0008270">
    <property type="term" value="F:zinc ion binding"/>
    <property type="evidence" value="ECO:0007669"/>
    <property type="project" value="UniProtKB-KW"/>
</dbReference>
<dbReference type="PaxDb" id="6945-B7QGY7"/>
<protein>
    <recommendedName>
        <fullName evidence="2">C2H2-type domain-containing protein</fullName>
    </recommendedName>
</protein>
<proteinExistence type="predicted"/>
<name>B7QGY7_IXOSC</name>
<dbReference type="HOGENOM" id="CLU_2375118_0_0_1"/>
<dbReference type="VEuPathDB" id="VectorBase:ISCW013669"/>
<evidence type="ECO:0000259" key="2">
    <source>
        <dbReference type="PROSITE" id="PS50157"/>
    </source>
</evidence>
<organism>
    <name type="scientific">Ixodes scapularis</name>
    <name type="common">Black-legged tick</name>
    <name type="synonym">Deer tick</name>
    <dbReference type="NCBI Taxonomy" id="6945"/>
    <lineage>
        <taxon>Eukaryota</taxon>
        <taxon>Metazoa</taxon>
        <taxon>Ecdysozoa</taxon>
        <taxon>Arthropoda</taxon>
        <taxon>Chelicerata</taxon>
        <taxon>Arachnida</taxon>
        <taxon>Acari</taxon>
        <taxon>Parasitiformes</taxon>
        <taxon>Ixodida</taxon>
        <taxon>Ixodoidea</taxon>
        <taxon>Ixodidae</taxon>
        <taxon>Ixodinae</taxon>
        <taxon>Ixodes</taxon>
    </lineage>
</organism>
<dbReference type="PROSITE" id="PS50157">
    <property type="entry name" value="ZINC_FINGER_C2H2_2"/>
    <property type="match status" value="1"/>
</dbReference>
<dbReference type="EMBL" id="DS935463">
    <property type="protein sequence ID" value="EEC18109.1"/>
    <property type="molecule type" value="Genomic_DNA"/>
</dbReference>
<dbReference type="InParanoid" id="B7QGY7"/>
<evidence type="ECO:0000313" key="3">
    <source>
        <dbReference type="EMBL" id="EEC18109.1"/>
    </source>
</evidence>
<dbReference type="EMBL" id="ABJB010285117">
    <property type="status" value="NOT_ANNOTATED_CDS"/>
    <property type="molecule type" value="Genomic_DNA"/>
</dbReference>